<dbReference type="GO" id="GO:0031491">
    <property type="term" value="F:nucleosome binding"/>
    <property type="evidence" value="ECO:0007669"/>
    <property type="project" value="TreeGrafter"/>
</dbReference>
<evidence type="ECO:0000256" key="10">
    <source>
        <dbReference type="RuleBase" id="RU367052"/>
    </source>
</evidence>
<evidence type="ECO:0000259" key="12">
    <source>
        <dbReference type="SMART" id="SM01285"/>
    </source>
</evidence>
<evidence type="ECO:0000256" key="5">
    <source>
        <dbReference type="ARBA" id="ARBA00023015"/>
    </source>
</evidence>
<evidence type="ECO:0000256" key="11">
    <source>
        <dbReference type="SAM" id="MobiDB-lite"/>
    </source>
</evidence>
<feature type="domain" description="FACT complex subunit SPT16 middle" evidence="13">
    <location>
        <begin position="529"/>
        <end position="688"/>
    </location>
</feature>
<dbReference type="GO" id="GO:0006368">
    <property type="term" value="P:transcription elongation by RNA polymerase II"/>
    <property type="evidence" value="ECO:0007669"/>
    <property type="project" value="TreeGrafter"/>
</dbReference>
<dbReference type="InterPro" id="IPR036005">
    <property type="entry name" value="Creatinase/aminopeptidase-like"/>
</dbReference>
<dbReference type="Pfam" id="PF08644">
    <property type="entry name" value="SPT16"/>
    <property type="match status" value="1"/>
</dbReference>
<keyword evidence="7 10" id="KW-0804">Transcription</keyword>
<dbReference type="Pfam" id="PF08512">
    <property type="entry name" value="Rttp106-like_middle"/>
    <property type="match status" value="1"/>
</dbReference>
<evidence type="ECO:0000256" key="8">
    <source>
        <dbReference type="ARBA" id="ARBA00023204"/>
    </source>
</evidence>
<feature type="compositionally biased region" description="Acidic residues" evidence="11">
    <location>
        <begin position="927"/>
        <end position="979"/>
    </location>
</feature>
<dbReference type="PANTHER" id="PTHR13980:SF15">
    <property type="entry name" value="FACT COMPLEX SUBUNIT SPT16"/>
    <property type="match status" value="1"/>
</dbReference>
<keyword evidence="6" id="KW-0175">Coiled coil</keyword>
<dbReference type="SMART" id="SM01285">
    <property type="entry name" value="FACT-Spt16_Nlob"/>
    <property type="match status" value="1"/>
</dbReference>
<keyword evidence="4 10" id="KW-0227">DNA damage</keyword>
<evidence type="ECO:0000259" key="14">
    <source>
        <dbReference type="SMART" id="SM01287"/>
    </source>
</evidence>
<dbReference type="Pfam" id="PF24824">
    <property type="entry name" value="PH_SPT16"/>
    <property type="match status" value="1"/>
</dbReference>
<dbReference type="AlphaFoldDB" id="M9NN13"/>
<evidence type="ECO:0000256" key="7">
    <source>
        <dbReference type="ARBA" id="ARBA00023163"/>
    </source>
</evidence>
<dbReference type="InterPro" id="IPR029149">
    <property type="entry name" value="Creatin/AminoP/Spt16_N"/>
</dbReference>
<evidence type="ECO:0000256" key="1">
    <source>
        <dbReference type="ARBA" id="ARBA00010779"/>
    </source>
</evidence>
<dbReference type="InterPro" id="IPR013719">
    <property type="entry name" value="RTT106/SPT16-like_middle_dom"/>
</dbReference>
<evidence type="ECO:0000256" key="6">
    <source>
        <dbReference type="ARBA" id="ARBA00023054"/>
    </source>
</evidence>
<evidence type="ECO:0000256" key="3">
    <source>
        <dbReference type="ARBA" id="ARBA00022705"/>
    </source>
</evidence>
<dbReference type="SUPFAM" id="SSF55920">
    <property type="entry name" value="Creatinase/aminopeptidase"/>
    <property type="match status" value="1"/>
</dbReference>
<dbReference type="FunFam" id="2.30.29.150:FF:000004">
    <property type="entry name" value="FACT complex subunit SPT16"/>
    <property type="match status" value="1"/>
</dbReference>
<keyword evidence="3 10" id="KW-0235">DNA replication</keyword>
<accession>M9NN13</accession>
<dbReference type="Pfam" id="PF21091">
    <property type="entry name" value="SPT16_C"/>
    <property type="match status" value="1"/>
</dbReference>
<comment type="subcellular location">
    <subcellularLocation>
        <location evidence="10">Nucleus</location>
    </subcellularLocation>
    <subcellularLocation>
        <location evidence="10">Chromosome</location>
    </subcellularLocation>
</comment>
<dbReference type="Gene3D" id="2.30.29.210">
    <property type="entry name" value="FACT complex subunit Spt16p/Cdc68p"/>
    <property type="match status" value="1"/>
</dbReference>
<evidence type="ECO:0000256" key="2">
    <source>
        <dbReference type="ARBA" id="ARBA00022454"/>
    </source>
</evidence>
<comment type="similarity">
    <text evidence="1 10">Belongs to the peptidase M24 family. SPT16 subfamily.</text>
</comment>
<dbReference type="SMART" id="SM01286">
    <property type="entry name" value="SPT16"/>
    <property type="match status" value="1"/>
</dbReference>
<evidence type="ECO:0000256" key="4">
    <source>
        <dbReference type="ARBA" id="ARBA00022763"/>
    </source>
</evidence>
<dbReference type="Gene3D" id="3.40.350.10">
    <property type="entry name" value="Creatinase/prolidase N-terminal domain"/>
    <property type="match status" value="1"/>
</dbReference>
<dbReference type="Pfam" id="PF00557">
    <property type="entry name" value="Peptidase_M24"/>
    <property type="match status" value="1"/>
</dbReference>
<sequence length="1020" mass="117238">MSDKALAISYDTFFKRFRLLSKWLNNERADALLIVNGNDNMAYSKTMSIHQWLFGYSLPNSAFIIYGKKMHIFASKKVCNFLKPAMSSEKEVEISVLEKSKTEDDKENAIKFVKYIENITSIKSLGHLPKDNFEGKFFEIMKLVLKDIKFDFLDVSASISNLFAVKDEDELEKIKKASETTAKIFNKELKETILNSVDEGKIKHSDLSAKTDKFVEKFAKGDMESLDLCYPPIIQSGGKFNLKFSVESDENNLHAGVIVCSMGLRYEYYCSNVIRTLMINANAEQKELYEYIVDKLYVYALEQIQPGKQFGEVSKAIEKKFSIDKPDLTKSLITSFGFSTGVEFKDRFLVLAGNSQSVFKKNMVIIFYIGLQNLENKTPTDKRSKLYAIWIGDTIVVGGAETRGENPELEVGGNLILTCLAKRRNKQNLFQLKDEPTEDIASKPLMEFDNYGRGQRRNATAQVTQVDETNEAKRKVHQHELFQKMLEDCEKRLLGVKTSDDNTKRKKNYISYKSRIALPKDDAIYNSHVFIDKRNHTVLLYPNGAISPFHMSIIKNASFTEEGDKSYLRFNFNAQGFNTLGKTIIDENTEDIYLKELTIKTSNMKLSNSAVNKGLALSNVFQTFKEEQKRYKTSELQAQENADLVVQDTIVINPRKEVPKLKDLFIRPTMSKQRISGNLECHQNGLRFSTMKGENIDIMFNNIKHAFYQPCDKEMIVLIHFHLKNPIVYSKKKQIDIQFYTEVGEMTTDLGKFNHMHDRDDLESEQKEKEMRKKINEAFLRFCNKVEEISNERVDFDQPFRKLGFMGCPNRSTVLLQPSTSCLVQLTEWPPFVVTMDEVELIFFERVNLSNKSFDMIIVFKDYNEKPVTITSLPQDKLDDIKSWLDHIDIFFSEGGKSLNWVKIMKNITDDPKKFLEEGGWAPLCGESDEESENEDMEEDEVYEPSDDGDEDGSDESADSEDAADSEFDEGDEEEESDSGEQGLDSDESKGMDWDELEEEARKADMETEPEDPPRKKRKH</sequence>
<dbReference type="SMART" id="SM01287">
    <property type="entry name" value="Rtt106"/>
    <property type="match status" value="1"/>
</dbReference>
<dbReference type="InterPro" id="IPR013953">
    <property type="entry name" value="FACT_SPT16_M"/>
</dbReference>
<dbReference type="Pfam" id="PF14826">
    <property type="entry name" value="FACT-Spt16_Nlob"/>
    <property type="match status" value="1"/>
</dbReference>
<dbReference type="InterPro" id="IPR040258">
    <property type="entry name" value="Spt16"/>
</dbReference>
<dbReference type="Gene3D" id="2.30.29.30">
    <property type="entry name" value="Pleckstrin-homology domain (PH domain)/Phosphotyrosine-binding domain (PTB)"/>
    <property type="match status" value="1"/>
</dbReference>
<dbReference type="InterPro" id="IPR000994">
    <property type="entry name" value="Pept_M24"/>
</dbReference>
<keyword evidence="5 10" id="KW-0805">Transcription regulation</keyword>
<dbReference type="EMBL" id="JX070080">
    <property type="protein sequence ID" value="AFL48193.1"/>
    <property type="molecule type" value="mRNA"/>
</dbReference>
<dbReference type="FunFam" id="2.30.29.30:FF:000017">
    <property type="entry name" value="FACT complex subunit SPT16"/>
    <property type="match status" value="1"/>
</dbReference>
<dbReference type="FunFam" id="3.90.230.10:FF:000005">
    <property type="entry name" value="FACT complex subunit spt16"/>
    <property type="match status" value="1"/>
</dbReference>
<dbReference type="InterPro" id="IPR056595">
    <property type="entry name" value="Fact-SPT16_PH"/>
</dbReference>
<evidence type="ECO:0000313" key="15">
    <source>
        <dbReference type="EMBL" id="AFL48193.1"/>
    </source>
</evidence>
<protein>
    <recommendedName>
        <fullName evidence="10">FACT complex subunit</fullName>
    </recommendedName>
</protein>
<comment type="subunit">
    <text evidence="10">Component of the FACT complex.</text>
</comment>
<evidence type="ECO:0000259" key="13">
    <source>
        <dbReference type="SMART" id="SM01286"/>
    </source>
</evidence>
<dbReference type="Gene3D" id="2.30.29.150">
    <property type="match status" value="1"/>
</dbReference>
<dbReference type="Gene3D" id="3.90.230.10">
    <property type="entry name" value="Creatinase/methionine aminopeptidase superfamily"/>
    <property type="match status" value="1"/>
</dbReference>
<dbReference type="GO" id="GO:0006260">
    <property type="term" value="P:DNA replication"/>
    <property type="evidence" value="ECO:0007669"/>
    <property type="project" value="UniProtKB-KW"/>
</dbReference>
<keyword evidence="8 10" id="KW-0234">DNA repair</keyword>
<feature type="region of interest" description="Disordered" evidence="11">
    <location>
        <begin position="916"/>
        <end position="1020"/>
    </location>
</feature>
<dbReference type="PANTHER" id="PTHR13980">
    <property type="entry name" value="CDC68 RELATED"/>
    <property type="match status" value="1"/>
</dbReference>
<reference evidence="15" key="1">
    <citation type="journal article" date="2013" name="J. Cell Biol.">
        <title>Heterochromatin protein 1 promotes self-renewal and triggers regenerative proliferation in adult stem cells.</title>
        <authorList>
            <person name="Zeng A."/>
            <person name="Li Y.-Q."/>
            <person name="Wang C."/>
            <person name="Han X.-S."/>
            <person name="Li G."/>
            <person name="Wang J.-Y."/>
            <person name="Li D.-S."/>
            <person name="Qin Y.-W."/>
            <person name="Shi Y."/>
            <person name="Brewer G."/>
            <person name="Jing Q."/>
        </authorList>
    </citation>
    <scope>NUCLEOTIDE SEQUENCE</scope>
</reference>
<dbReference type="GO" id="GO:0035101">
    <property type="term" value="C:FACT complex"/>
    <property type="evidence" value="ECO:0007669"/>
    <property type="project" value="UniProtKB-UniRule"/>
</dbReference>
<dbReference type="InterPro" id="IPR029148">
    <property type="entry name" value="FACT-SPT16_Nlobe"/>
</dbReference>
<dbReference type="OrthoDB" id="10251642at2759"/>
<feature type="domain" description="FACT complex subunit SPT16 N-terminal lobe" evidence="12">
    <location>
        <begin position="8"/>
        <end position="159"/>
    </location>
</feature>
<proteinExistence type="evidence at transcript level"/>
<dbReference type="InterPro" id="IPR048969">
    <property type="entry name" value="FACT_SPT16_C"/>
</dbReference>
<dbReference type="InterPro" id="IPR011993">
    <property type="entry name" value="PH-like_dom_sf"/>
</dbReference>
<keyword evidence="9 10" id="KW-0539">Nucleus</keyword>
<feature type="domain" description="Histone chaperone RTT106/FACT complex subunit SPT16-like middle" evidence="14">
    <location>
        <begin position="805"/>
        <end position="895"/>
    </location>
</feature>
<dbReference type="GO" id="GO:0006281">
    <property type="term" value="P:DNA repair"/>
    <property type="evidence" value="ECO:0007669"/>
    <property type="project" value="UniProtKB-UniRule"/>
</dbReference>
<comment type="function">
    <text evidence="10">Component of the FACT complex, a general chromatin factor that acts to reorganize nucleosomes. The FACT complex is involved in multiple processes that require DNA as a template such as mRNA elongation, DNA replication and DNA repair. During transcription elongation the FACT complex acts as a histone chaperone that both destabilizes and restores nucleosomal structure. It facilitates the passage of RNA polymerase II and transcription by promoting the dissociation of one histone H2A-H2B dimer from the nucleosome, then subsequently promotes the reestablishment of the nucleosome following the passage of RNA polymerase II.</text>
</comment>
<organism evidence="15">
    <name type="scientific">Schmidtea mediterranea</name>
    <name type="common">Freshwater planarian flatworm</name>
    <dbReference type="NCBI Taxonomy" id="79327"/>
    <lineage>
        <taxon>Eukaryota</taxon>
        <taxon>Metazoa</taxon>
        <taxon>Spiralia</taxon>
        <taxon>Lophotrochozoa</taxon>
        <taxon>Platyhelminthes</taxon>
        <taxon>Rhabditophora</taxon>
        <taxon>Seriata</taxon>
        <taxon>Tricladida</taxon>
        <taxon>Continenticola</taxon>
        <taxon>Geoplanoidea</taxon>
        <taxon>Dugesiidae</taxon>
        <taxon>Schmidtea</taxon>
    </lineage>
</organism>
<keyword evidence="2 10" id="KW-0158">Chromosome</keyword>
<evidence type="ECO:0000256" key="9">
    <source>
        <dbReference type="ARBA" id="ARBA00023242"/>
    </source>
</evidence>
<name>M9NN13_SCHMD</name>